<dbReference type="EMBL" id="UZAH01027580">
    <property type="protein sequence ID" value="VDO93026.1"/>
    <property type="molecule type" value="Genomic_DNA"/>
</dbReference>
<organism evidence="2 3">
    <name type="scientific">Heligmosomoides polygyrus</name>
    <name type="common">Parasitic roundworm</name>
    <dbReference type="NCBI Taxonomy" id="6339"/>
    <lineage>
        <taxon>Eukaryota</taxon>
        <taxon>Metazoa</taxon>
        <taxon>Ecdysozoa</taxon>
        <taxon>Nematoda</taxon>
        <taxon>Chromadorea</taxon>
        <taxon>Rhabditida</taxon>
        <taxon>Rhabditina</taxon>
        <taxon>Rhabditomorpha</taxon>
        <taxon>Strongyloidea</taxon>
        <taxon>Heligmosomidae</taxon>
        <taxon>Heligmosomoides</taxon>
    </lineage>
</organism>
<name>A0A183FW60_HELPZ</name>
<accession>A0A3P7YWG8</accession>
<proteinExistence type="predicted"/>
<evidence type="ECO:0000313" key="3">
    <source>
        <dbReference type="WBParaSite" id="HPBE_0001264001-mRNA-1"/>
    </source>
</evidence>
<reference evidence="1 2" key="1">
    <citation type="submission" date="2018-11" db="EMBL/GenBank/DDBJ databases">
        <authorList>
            <consortium name="Pathogen Informatics"/>
        </authorList>
    </citation>
    <scope>NUCLEOTIDE SEQUENCE [LARGE SCALE GENOMIC DNA]</scope>
</reference>
<dbReference type="Proteomes" id="UP000050761">
    <property type="component" value="Unassembled WGS sequence"/>
</dbReference>
<dbReference type="WBParaSite" id="HPBE_0001264001-mRNA-1">
    <property type="protein sequence ID" value="HPBE_0001264001-mRNA-1"/>
    <property type="gene ID" value="HPBE_0001264001"/>
</dbReference>
<sequence>MAFDFRAQGLPQHAAEAVAYNQIKEIAVRFGVNITDFIPQLDCEPVAFGGEFVDIAQLREEGQYMYLALNLDRTK</sequence>
<dbReference type="AlphaFoldDB" id="A0A183FW60"/>
<keyword evidence="2" id="KW-1185">Reference proteome</keyword>
<evidence type="ECO:0000313" key="1">
    <source>
        <dbReference type="EMBL" id="VDO93026.1"/>
    </source>
</evidence>
<gene>
    <name evidence="1" type="ORF">HPBE_LOCUS12641</name>
</gene>
<reference evidence="3" key="2">
    <citation type="submission" date="2019-09" db="UniProtKB">
        <authorList>
            <consortium name="WormBaseParasite"/>
        </authorList>
    </citation>
    <scope>IDENTIFICATION</scope>
</reference>
<evidence type="ECO:0000313" key="2">
    <source>
        <dbReference type="Proteomes" id="UP000050761"/>
    </source>
</evidence>
<protein>
    <submittedName>
        <fullName evidence="3">FERM domain-containing protein</fullName>
    </submittedName>
</protein>
<accession>A0A183FW60</accession>